<sequence>METPVPPRNSIPVIDTPEHHLGAILLVLLTRAPDDATLKAAVHLADNAAIASWALRPDALVTLSVEQYLQLLHYTAAPQVLDLALYLGGDRTQIRTLMDHIAQHVDDVLAHYPPPTRQA</sequence>
<protein>
    <submittedName>
        <fullName evidence="1">Uncharacterized protein</fullName>
    </submittedName>
</protein>
<gene>
    <name evidence="1" type="ORF">TPA0598_04_02920</name>
</gene>
<organism evidence="1 2">
    <name type="scientific">Streptomyces lydicamycinicus</name>
    <dbReference type="NCBI Taxonomy" id="1546107"/>
    <lineage>
        <taxon>Bacteria</taxon>
        <taxon>Bacillati</taxon>
        <taxon>Actinomycetota</taxon>
        <taxon>Actinomycetes</taxon>
        <taxon>Kitasatosporales</taxon>
        <taxon>Streptomycetaceae</taxon>
        <taxon>Streptomyces</taxon>
    </lineage>
</organism>
<dbReference type="EMBL" id="BBNO01000004">
    <property type="protein sequence ID" value="GAO08656.1"/>
    <property type="molecule type" value="Genomic_DNA"/>
</dbReference>
<dbReference type="Proteomes" id="UP000048965">
    <property type="component" value="Unassembled WGS sequence"/>
</dbReference>
<evidence type="ECO:0000313" key="2">
    <source>
        <dbReference type="Proteomes" id="UP000048965"/>
    </source>
</evidence>
<reference evidence="1 2" key="2">
    <citation type="journal article" date="2015" name="Stand. Genomic Sci.">
        <title>Draft genome sequence of marine-derived Streptomyces sp. TP-A0598, a producer of anti-MRSA antibiotic lydicamycins.</title>
        <authorList>
            <person name="Komaki H."/>
            <person name="Ichikawa N."/>
            <person name="Hosoyama A."/>
            <person name="Fujita N."/>
            <person name="Igarashi Y."/>
        </authorList>
    </citation>
    <scope>NUCLEOTIDE SEQUENCE [LARGE SCALE GENOMIC DNA]</scope>
    <source>
        <strain evidence="1 2">NBRC 110027</strain>
    </source>
</reference>
<name>A0A0P4R7Z8_9ACTN</name>
<keyword evidence="2" id="KW-1185">Reference proteome</keyword>
<accession>A0A0P4R7Z8</accession>
<proteinExistence type="predicted"/>
<reference evidence="2" key="1">
    <citation type="submission" date="2014-09" db="EMBL/GenBank/DDBJ databases">
        <title>Whole genome shotgun sequence of Streptomyces sp. NBRC 110027.</title>
        <authorList>
            <person name="Komaki H."/>
            <person name="Ichikawa N."/>
            <person name="Katano-Makiyama Y."/>
            <person name="Hosoyama A."/>
            <person name="Hashimoto M."/>
            <person name="Uohara A."/>
            <person name="Kitahashi Y."/>
            <person name="Ohji S."/>
            <person name="Kimura A."/>
            <person name="Yamazoe A."/>
            <person name="Igarashi Y."/>
            <person name="Fujita N."/>
        </authorList>
    </citation>
    <scope>NUCLEOTIDE SEQUENCE [LARGE SCALE GENOMIC DNA]</scope>
    <source>
        <strain evidence="2">NBRC 110027</strain>
    </source>
</reference>
<dbReference type="AlphaFoldDB" id="A0A0P4R7Z8"/>
<evidence type="ECO:0000313" key="1">
    <source>
        <dbReference type="EMBL" id="GAO08656.1"/>
    </source>
</evidence>
<comment type="caution">
    <text evidence="1">The sequence shown here is derived from an EMBL/GenBank/DDBJ whole genome shotgun (WGS) entry which is preliminary data.</text>
</comment>